<keyword evidence="2 4" id="KW-1133">Transmembrane helix</keyword>
<dbReference type="InterPro" id="IPR030184">
    <property type="entry name" value="WAT1-related"/>
</dbReference>
<protein>
    <recommendedName>
        <fullName evidence="7">WAT1-related protein</fullName>
    </recommendedName>
</protein>
<accession>A0A835M5G0</accession>
<comment type="caution">
    <text evidence="5">The sequence shown here is derived from an EMBL/GenBank/DDBJ whole genome shotgun (WGS) entry which is preliminary data.</text>
</comment>
<dbReference type="GO" id="GO:0016020">
    <property type="term" value="C:membrane"/>
    <property type="evidence" value="ECO:0007669"/>
    <property type="project" value="InterPro"/>
</dbReference>
<feature type="transmembrane region" description="Helical" evidence="4">
    <location>
        <begin position="7"/>
        <end position="29"/>
    </location>
</feature>
<dbReference type="PANTHER" id="PTHR31218">
    <property type="entry name" value="WAT1-RELATED PROTEIN"/>
    <property type="match status" value="1"/>
</dbReference>
<evidence type="ECO:0000256" key="2">
    <source>
        <dbReference type="ARBA" id="ARBA00022989"/>
    </source>
</evidence>
<evidence type="ECO:0008006" key="7">
    <source>
        <dbReference type="Google" id="ProtNLM"/>
    </source>
</evidence>
<keyword evidence="1 4" id="KW-0812">Transmembrane</keyword>
<evidence type="ECO:0000256" key="3">
    <source>
        <dbReference type="ARBA" id="ARBA00023136"/>
    </source>
</evidence>
<reference evidence="5 6" key="1">
    <citation type="submission" date="2020-10" db="EMBL/GenBank/DDBJ databases">
        <title>The Coptis chinensis genome and diversification of protoberbering-type alkaloids.</title>
        <authorList>
            <person name="Wang B."/>
            <person name="Shu S."/>
            <person name="Song C."/>
            <person name="Liu Y."/>
        </authorList>
    </citation>
    <scope>NUCLEOTIDE SEQUENCE [LARGE SCALE GENOMIC DNA]</scope>
    <source>
        <strain evidence="5">HL-2020</strain>
        <tissue evidence="5">Leaf</tissue>
    </source>
</reference>
<proteinExistence type="predicted"/>
<sequence>MVTTRTCASYVAMVVVQLSYGGSSILAKISLEKGMNQQVFIVYRHLIALLVLGPLAYAFERMEKVMLRSIKGQAKIIGSLGSRHHENDWIKGSALVLASNAAWSAWFILQAQQDRRDYVILKAEYENLKNEGFKLQAALRSISCPNCGGLAILGEMSFDEQHLQIENVRLKEEVLFIPLLNISADIYILLAS</sequence>
<evidence type="ECO:0000313" key="5">
    <source>
        <dbReference type="EMBL" id="KAF9617107.1"/>
    </source>
</evidence>
<organism evidence="5 6">
    <name type="scientific">Coptis chinensis</name>
    <dbReference type="NCBI Taxonomy" id="261450"/>
    <lineage>
        <taxon>Eukaryota</taxon>
        <taxon>Viridiplantae</taxon>
        <taxon>Streptophyta</taxon>
        <taxon>Embryophyta</taxon>
        <taxon>Tracheophyta</taxon>
        <taxon>Spermatophyta</taxon>
        <taxon>Magnoliopsida</taxon>
        <taxon>Ranunculales</taxon>
        <taxon>Ranunculaceae</taxon>
        <taxon>Coptidoideae</taxon>
        <taxon>Coptis</taxon>
    </lineage>
</organism>
<dbReference type="AlphaFoldDB" id="A0A835M5G0"/>
<evidence type="ECO:0000313" key="6">
    <source>
        <dbReference type="Proteomes" id="UP000631114"/>
    </source>
</evidence>
<dbReference type="EMBL" id="JADFTS010000003">
    <property type="protein sequence ID" value="KAF9617107.1"/>
    <property type="molecule type" value="Genomic_DNA"/>
</dbReference>
<keyword evidence="6" id="KW-1185">Reference proteome</keyword>
<name>A0A835M5G0_9MAGN</name>
<gene>
    <name evidence="5" type="ORF">IFM89_033273</name>
</gene>
<feature type="transmembrane region" description="Helical" evidence="4">
    <location>
        <begin position="41"/>
        <end position="59"/>
    </location>
</feature>
<evidence type="ECO:0000256" key="4">
    <source>
        <dbReference type="SAM" id="Phobius"/>
    </source>
</evidence>
<evidence type="ECO:0000256" key="1">
    <source>
        <dbReference type="ARBA" id="ARBA00022692"/>
    </source>
</evidence>
<dbReference type="Proteomes" id="UP000631114">
    <property type="component" value="Unassembled WGS sequence"/>
</dbReference>
<dbReference type="GO" id="GO:0022857">
    <property type="term" value="F:transmembrane transporter activity"/>
    <property type="evidence" value="ECO:0007669"/>
    <property type="project" value="InterPro"/>
</dbReference>
<keyword evidence="3 4" id="KW-0472">Membrane</keyword>